<evidence type="ECO:0000256" key="6">
    <source>
        <dbReference type="SAM" id="Phobius"/>
    </source>
</evidence>
<feature type="domain" description="L-type lectin-like" evidence="8">
    <location>
        <begin position="47"/>
        <end position="277"/>
    </location>
</feature>
<dbReference type="OrthoDB" id="270293at2759"/>
<dbReference type="InterPro" id="IPR005052">
    <property type="entry name" value="Lectin_leg"/>
</dbReference>
<evidence type="ECO:0000313" key="11">
    <source>
        <dbReference type="WBParaSite" id="ASIM_0001557201-mRNA-1"/>
    </source>
</evidence>
<dbReference type="GO" id="GO:0000139">
    <property type="term" value="C:Golgi membrane"/>
    <property type="evidence" value="ECO:0007669"/>
    <property type="project" value="TreeGrafter"/>
</dbReference>
<evidence type="ECO:0000256" key="1">
    <source>
        <dbReference type="ARBA" id="ARBA00004479"/>
    </source>
</evidence>
<accession>A0A0M3K3N1</accession>
<evidence type="ECO:0000313" key="9">
    <source>
        <dbReference type="EMBL" id="VDK53838.1"/>
    </source>
</evidence>
<feature type="signal peptide" evidence="7">
    <location>
        <begin position="1"/>
        <end position="26"/>
    </location>
</feature>
<evidence type="ECO:0000256" key="7">
    <source>
        <dbReference type="SAM" id="SignalP"/>
    </source>
</evidence>
<dbReference type="PANTHER" id="PTHR12223">
    <property type="entry name" value="VESICULAR MANNOSE-BINDING LECTIN"/>
    <property type="match status" value="1"/>
</dbReference>
<evidence type="ECO:0000256" key="4">
    <source>
        <dbReference type="ARBA" id="ARBA00022989"/>
    </source>
</evidence>
<evidence type="ECO:0000313" key="10">
    <source>
        <dbReference type="Proteomes" id="UP000267096"/>
    </source>
</evidence>
<reference evidence="9 10" key="2">
    <citation type="submission" date="2018-11" db="EMBL/GenBank/DDBJ databases">
        <authorList>
            <consortium name="Pathogen Informatics"/>
        </authorList>
    </citation>
    <scope>NUCLEOTIDE SEQUENCE [LARGE SCALE GENOMIC DNA]</scope>
</reference>
<dbReference type="Pfam" id="PF03388">
    <property type="entry name" value="Lectin_leg-like"/>
    <property type="match status" value="1"/>
</dbReference>
<evidence type="ECO:0000256" key="5">
    <source>
        <dbReference type="ARBA" id="ARBA00023136"/>
    </source>
</evidence>
<dbReference type="EMBL" id="UYRR01032032">
    <property type="protein sequence ID" value="VDK53838.1"/>
    <property type="molecule type" value="Genomic_DNA"/>
</dbReference>
<dbReference type="GO" id="GO:0030134">
    <property type="term" value="C:COPII-coated ER to Golgi transport vesicle"/>
    <property type="evidence" value="ECO:0007669"/>
    <property type="project" value="TreeGrafter"/>
</dbReference>
<feature type="transmembrane region" description="Helical" evidence="6">
    <location>
        <begin position="314"/>
        <end position="340"/>
    </location>
</feature>
<keyword evidence="4 6" id="KW-1133">Transmembrane helix</keyword>
<protein>
    <submittedName>
        <fullName evidence="11">L-type lectin-like domain-containing protein</fullName>
    </submittedName>
</protein>
<keyword evidence="5 6" id="KW-0472">Membrane</keyword>
<keyword evidence="10" id="KW-1185">Reference proteome</keyword>
<dbReference type="SUPFAM" id="SSF49899">
    <property type="entry name" value="Concanavalin A-like lectins/glucanases"/>
    <property type="match status" value="1"/>
</dbReference>
<evidence type="ECO:0000256" key="2">
    <source>
        <dbReference type="ARBA" id="ARBA00022692"/>
    </source>
</evidence>
<reference evidence="11" key="1">
    <citation type="submission" date="2017-02" db="UniProtKB">
        <authorList>
            <consortium name="WormBaseParasite"/>
        </authorList>
    </citation>
    <scope>IDENTIFICATION</scope>
</reference>
<keyword evidence="3 7" id="KW-0732">Signal</keyword>
<name>A0A0M3K3N1_ANISI</name>
<dbReference type="Proteomes" id="UP000267096">
    <property type="component" value="Unassembled WGS sequence"/>
</dbReference>
<dbReference type="AlphaFoldDB" id="A0A0M3K3N1"/>
<proteinExistence type="predicted"/>
<dbReference type="GO" id="GO:0006888">
    <property type="term" value="P:endoplasmic reticulum to Golgi vesicle-mediated transport"/>
    <property type="evidence" value="ECO:0007669"/>
    <property type="project" value="TreeGrafter"/>
</dbReference>
<keyword evidence="2 6" id="KW-0812">Transmembrane</keyword>
<comment type="subcellular location">
    <subcellularLocation>
        <location evidence="1">Membrane</location>
        <topology evidence="1">Single-pass type I membrane protein</topology>
    </subcellularLocation>
</comment>
<feature type="chain" id="PRO_5043121339" evidence="7">
    <location>
        <begin position="27"/>
        <end position="351"/>
    </location>
</feature>
<dbReference type="Gene3D" id="2.60.120.200">
    <property type="match status" value="1"/>
</dbReference>
<dbReference type="PROSITE" id="PS51328">
    <property type="entry name" value="L_LECTIN_LIKE"/>
    <property type="match status" value="1"/>
</dbReference>
<gene>
    <name evidence="9" type="ORF">ASIM_LOCUS14979</name>
</gene>
<dbReference type="InterPro" id="IPR051136">
    <property type="entry name" value="Intracellular_Lectin-GPT"/>
</dbReference>
<dbReference type="PANTHER" id="PTHR12223:SF45">
    <property type="entry name" value="RE50040P"/>
    <property type="match status" value="1"/>
</dbReference>
<dbReference type="GO" id="GO:0005789">
    <property type="term" value="C:endoplasmic reticulum membrane"/>
    <property type="evidence" value="ECO:0007669"/>
    <property type="project" value="TreeGrafter"/>
</dbReference>
<dbReference type="WBParaSite" id="ASIM_0001557201-mRNA-1">
    <property type="protein sequence ID" value="ASIM_0001557201-mRNA-1"/>
    <property type="gene ID" value="ASIM_0001557201"/>
</dbReference>
<dbReference type="InterPro" id="IPR013320">
    <property type="entry name" value="ConA-like_dom_sf"/>
</dbReference>
<dbReference type="GO" id="GO:0005537">
    <property type="term" value="F:D-mannose binding"/>
    <property type="evidence" value="ECO:0007669"/>
    <property type="project" value="TreeGrafter"/>
</dbReference>
<dbReference type="GO" id="GO:0005793">
    <property type="term" value="C:endoplasmic reticulum-Golgi intermediate compartment"/>
    <property type="evidence" value="ECO:0007669"/>
    <property type="project" value="TreeGrafter"/>
</dbReference>
<sequence length="351" mass="39741">MFYWNSRNALLFKRLLFVVILADVKAFRQQPSADFEKDVITEIDGSSLLATRGDLLKEHSLVKPYEGSAWLMAGFALISNQFVRLTPDHPDRMGAVADVMPFNYRSWEVELTLKIYSPDLHKPGDGMAFWYVNEIDRQGRAFGFPDLFRGLGLFIDTKKHDFTDANHKHPFISATVNNGSMQYVHDALGTHLQLGGENGGCYASLYGDQYDPSKILIRYAERTLSVFVAEPGESNWKLCMESEGVILPRGYHFAVSASTGMKTSEIHEIISIRVFALESVSSEQDFEDERNVIFADQMAPERVYAGVFKKEFDFFGTILIFLLPIVVIALILTFIFVRVADSVSVRSKRLF</sequence>
<evidence type="ECO:0000256" key="3">
    <source>
        <dbReference type="ARBA" id="ARBA00022729"/>
    </source>
</evidence>
<organism evidence="11">
    <name type="scientific">Anisakis simplex</name>
    <name type="common">Herring worm</name>
    <dbReference type="NCBI Taxonomy" id="6269"/>
    <lineage>
        <taxon>Eukaryota</taxon>
        <taxon>Metazoa</taxon>
        <taxon>Ecdysozoa</taxon>
        <taxon>Nematoda</taxon>
        <taxon>Chromadorea</taxon>
        <taxon>Rhabditida</taxon>
        <taxon>Spirurina</taxon>
        <taxon>Ascaridomorpha</taxon>
        <taxon>Ascaridoidea</taxon>
        <taxon>Anisakidae</taxon>
        <taxon>Anisakis</taxon>
        <taxon>Anisakis simplex complex</taxon>
    </lineage>
</organism>
<evidence type="ECO:0000259" key="8">
    <source>
        <dbReference type="PROSITE" id="PS51328"/>
    </source>
</evidence>